<evidence type="ECO:0000259" key="1">
    <source>
        <dbReference type="PROSITE" id="PS51819"/>
    </source>
</evidence>
<dbReference type="InterPro" id="IPR029068">
    <property type="entry name" value="Glyas_Bleomycin-R_OHBP_Dase"/>
</dbReference>
<feature type="domain" description="VOC" evidence="1">
    <location>
        <begin position="7"/>
        <end position="124"/>
    </location>
</feature>
<dbReference type="InterPro" id="IPR052164">
    <property type="entry name" value="Anthracycline_SecMetBiosynth"/>
</dbReference>
<dbReference type="OrthoDB" id="9799428at2"/>
<dbReference type="SUPFAM" id="SSF54593">
    <property type="entry name" value="Glyoxalase/Bleomycin resistance protein/Dihydroxybiphenyl dioxygenase"/>
    <property type="match status" value="1"/>
</dbReference>
<name>A0A2S9WVB7_9FLAO</name>
<accession>A0A2S9WVB7</accession>
<gene>
    <name evidence="2" type="ORF">BST86_10100</name>
</gene>
<dbReference type="Gene3D" id="3.10.180.10">
    <property type="entry name" value="2,3-Dihydroxybiphenyl 1,2-Dioxygenase, domain 1"/>
    <property type="match status" value="1"/>
</dbReference>
<dbReference type="InterPro" id="IPR037523">
    <property type="entry name" value="VOC_core"/>
</dbReference>
<evidence type="ECO:0000313" key="2">
    <source>
        <dbReference type="EMBL" id="PRP67418.1"/>
    </source>
</evidence>
<protein>
    <submittedName>
        <fullName evidence="2">Glyoxalase</fullName>
    </submittedName>
</protein>
<organism evidence="2 3">
    <name type="scientific">Nonlabens agnitus</name>
    <dbReference type="NCBI Taxonomy" id="870484"/>
    <lineage>
        <taxon>Bacteria</taxon>
        <taxon>Pseudomonadati</taxon>
        <taxon>Bacteroidota</taxon>
        <taxon>Flavobacteriia</taxon>
        <taxon>Flavobacteriales</taxon>
        <taxon>Flavobacteriaceae</taxon>
        <taxon>Nonlabens</taxon>
    </lineage>
</organism>
<dbReference type="PROSITE" id="PS51819">
    <property type="entry name" value="VOC"/>
    <property type="match status" value="1"/>
</dbReference>
<dbReference type="PANTHER" id="PTHR33993:SF5">
    <property type="entry name" value="GLYOXALASE"/>
    <property type="match status" value="1"/>
</dbReference>
<dbReference type="AlphaFoldDB" id="A0A2S9WVB7"/>
<sequence length="132" mass="15773">MMKKVTGIGGIFFKCKDVQATKNWYQKHLGIDHDTYGHTFWNRDVERPENKTSQQWSPFKKDTDYFEPSQQEFMINYRVKNLSKLLIDLKEQGVTIVGEPQEFEYGKFAWILDADDRKVELWEPKNESLFEK</sequence>
<keyword evidence="3" id="KW-1185">Reference proteome</keyword>
<dbReference type="EMBL" id="MQUC01000003">
    <property type="protein sequence ID" value="PRP67418.1"/>
    <property type="molecule type" value="Genomic_DNA"/>
</dbReference>
<proteinExistence type="predicted"/>
<evidence type="ECO:0000313" key="3">
    <source>
        <dbReference type="Proteomes" id="UP000239532"/>
    </source>
</evidence>
<dbReference type="PANTHER" id="PTHR33993">
    <property type="entry name" value="GLYOXALASE-RELATED"/>
    <property type="match status" value="1"/>
</dbReference>
<reference evidence="2 3" key="1">
    <citation type="submission" date="2016-11" db="EMBL/GenBank/DDBJ databases">
        <title>Trade-off between light-utilization and light-protection in marine flavobacteria.</title>
        <authorList>
            <person name="Kumagai Y."/>
        </authorList>
    </citation>
    <scope>NUCLEOTIDE SEQUENCE [LARGE SCALE GENOMIC DNA]</scope>
    <source>
        <strain evidence="2 3">JCM 17109</strain>
    </source>
</reference>
<dbReference type="Proteomes" id="UP000239532">
    <property type="component" value="Unassembled WGS sequence"/>
</dbReference>
<comment type="caution">
    <text evidence="2">The sequence shown here is derived from an EMBL/GenBank/DDBJ whole genome shotgun (WGS) entry which is preliminary data.</text>
</comment>